<dbReference type="GO" id="GO:0005737">
    <property type="term" value="C:cytoplasm"/>
    <property type="evidence" value="ECO:0007669"/>
    <property type="project" value="TreeGrafter"/>
</dbReference>
<dbReference type="GO" id="GO:0043590">
    <property type="term" value="C:bacterial nucleoid"/>
    <property type="evidence" value="ECO:0007669"/>
    <property type="project" value="TreeGrafter"/>
</dbReference>
<dbReference type="Pfam" id="PF16124">
    <property type="entry name" value="RecQ_Zn_bind"/>
    <property type="match status" value="1"/>
</dbReference>
<name>A0A917GQQ7_9GAMM</name>
<dbReference type="InterPro" id="IPR032284">
    <property type="entry name" value="RecQ_Zn-bd"/>
</dbReference>
<feature type="domain" description="HRDC" evidence="17">
    <location>
        <begin position="527"/>
        <end position="605"/>
    </location>
</feature>
<dbReference type="Proteomes" id="UP000627715">
    <property type="component" value="Unassembled WGS sequence"/>
</dbReference>
<keyword evidence="12" id="KW-0233">DNA recombination</keyword>
<dbReference type="PROSITE" id="PS50967">
    <property type="entry name" value="HRDC"/>
    <property type="match status" value="1"/>
</dbReference>
<keyword evidence="11" id="KW-0238">DNA-binding</keyword>
<dbReference type="FunFam" id="3.40.50.300:FF:000156">
    <property type="entry name" value="ATP-dependent DNA helicase recQ"/>
    <property type="match status" value="1"/>
</dbReference>
<accession>A0A917GQQ7</accession>
<dbReference type="Gene3D" id="3.40.50.300">
    <property type="entry name" value="P-loop containing nucleotide triphosphate hydrolases"/>
    <property type="match status" value="2"/>
</dbReference>
<dbReference type="GO" id="GO:0043138">
    <property type="term" value="F:3'-5' DNA helicase activity"/>
    <property type="evidence" value="ECO:0007669"/>
    <property type="project" value="UniProtKB-EC"/>
</dbReference>
<comment type="cofactor">
    <cofactor evidence="2">
        <name>Zn(2+)</name>
        <dbReference type="ChEBI" id="CHEBI:29105"/>
    </cofactor>
</comment>
<dbReference type="EMBL" id="BMIY01000003">
    <property type="protein sequence ID" value="GGG53780.1"/>
    <property type="molecule type" value="Genomic_DNA"/>
</dbReference>
<dbReference type="InterPro" id="IPR004589">
    <property type="entry name" value="DNA_helicase_ATP-dep_RecQ"/>
</dbReference>
<dbReference type="NCBIfam" id="TIGR00614">
    <property type="entry name" value="recQ_fam"/>
    <property type="match status" value="1"/>
</dbReference>
<dbReference type="EC" id="5.6.2.4" evidence="16"/>
<dbReference type="PROSITE" id="PS51192">
    <property type="entry name" value="HELICASE_ATP_BIND_1"/>
    <property type="match status" value="1"/>
</dbReference>
<dbReference type="InterPro" id="IPR027417">
    <property type="entry name" value="P-loop_NTPase"/>
</dbReference>
<evidence type="ECO:0000256" key="2">
    <source>
        <dbReference type="ARBA" id="ARBA00001947"/>
    </source>
</evidence>
<dbReference type="InterPro" id="IPR044876">
    <property type="entry name" value="HRDC_dom_sf"/>
</dbReference>
<comment type="cofactor">
    <cofactor evidence="1">
        <name>Mg(2+)</name>
        <dbReference type="ChEBI" id="CHEBI:18420"/>
    </cofactor>
</comment>
<reference evidence="20" key="1">
    <citation type="journal article" date="2014" name="Int. J. Syst. Evol. Microbiol.">
        <title>Complete genome sequence of Corynebacterium casei LMG S-19264T (=DSM 44701T), isolated from a smear-ripened cheese.</title>
        <authorList>
            <consortium name="US DOE Joint Genome Institute (JGI-PGF)"/>
            <person name="Walter F."/>
            <person name="Albersmeier A."/>
            <person name="Kalinowski J."/>
            <person name="Ruckert C."/>
        </authorList>
    </citation>
    <scope>NUCLEOTIDE SEQUENCE</scope>
    <source>
        <strain evidence="20">CGMCC 1.15425</strain>
    </source>
</reference>
<dbReference type="InterPro" id="IPR036388">
    <property type="entry name" value="WH-like_DNA-bd_sf"/>
</dbReference>
<dbReference type="PANTHER" id="PTHR13710:SF105">
    <property type="entry name" value="ATP-DEPENDENT DNA HELICASE Q1"/>
    <property type="match status" value="1"/>
</dbReference>
<dbReference type="AlphaFoldDB" id="A0A917GQQ7"/>
<dbReference type="GO" id="GO:0006281">
    <property type="term" value="P:DNA repair"/>
    <property type="evidence" value="ECO:0007669"/>
    <property type="project" value="UniProtKB-KW"/>
</dbReference>
<evidence type="ECO:0000256" key="3">
    <source>
        <dbReference type="ARBA" id="ARBA00005446"/>
    </source>
</evidence>
<dbReference type="SMART" id="SM00341">
    <property type="entry name" value="HRDC"/>
    <property type="match status" value="1"/>
</dbReference>
<dbReference type="PANTHER" id="PTHR13710">
    <property type="entry name" value="DNA HELICASE RECQ FAMILY MEMBER"/>
    <property type="match status" value="1"/>
</dbReference>
<dbReference type="SUPFAM" id="SSF47819">
    <property type="entry name" value="HRDC-like"/>
    <property type="match status" value="1"/>
</dbReference>
<dbReference type="FunFam" id="3.40.50.300:FF:000296">
    <property type="entry name" value="ATP-dependent DNA helicase RecQ"/>
    <property type="match status" value="1"/>
</dbReference>
<evidence type="ECO:0000256" key="16">
    <source>
        <dbReference type="NCBIfam" id="TIGR01389"/>
    </source>
</evidence>
<dbReference type="GO" id="GO:0046872">
    <property type="term" value="F:metal ion binding"/>
    <property type="evidence" value="ECO:0007669"/>
    <property type="project" value="UniProtKB-KW"/>
</dbReference>
<dbReference type="InterPro" id="IPR014001">
    <property type="entry name" value="Helicase_ATP-bd"/>
</dbReference>
<comment type="caution">
    <text evidence="20">The sequence shown here is derived from an EMBL/GenBank/DDBJ whole genome shotgun (WGS) entry which is preliminary data.</text>
</comment>
<keyword evidence="7" id="KW-0378">Hydrolase</keyword>
<evidence type="ECO:0000313" key="21">
    <source>
        <dbReference type="Proteomes" id="UP000627715"/>
    </source>
</evidence>
<comment type="similarity">
    <text evidence="3">Belongs to the helicase family. RecQ subfamily.</text>
</comment>
<dbReference type="GO" id="GO:0009432">
    <property type="term" value="P:SOS response"/>
    <property type="evidence" value="ECO:0007669"/>
    <property type="project" value="UniProtKB-UniRule"/>
</dbReference>
<evidence type="ECO:0000256" key="11">
    <source>
        <dbReference type="ARBA" id="ARBA00023125"/>
    </source>
</evidence>
<dbReference type="SMART" id="SM00487">
    <property type="entry name" value="DEXDc"/>
    <property type="match status" value="1"/>
</dbReference>
<evidence type="ECO:0000259" key="19">
    <source>
        <dbReference type="PROSITE" id="PS51194"/>
    </source>
</evidence>
<organism evidence="20 21">
    <name type="scientific">Pseudohongiella nitratireducens</name>
    <dbReference type="NCBI Taxonomy" id="1768907"/>
    <lineage>
        <taxon>Bacteria</taxon>
        <taxon>Pseudomonadati</taxon>
        <taxon>Pseudomonadota</taxon>
        <taxon>Gammaproteobacteria</taxon>
        <taxon>Pseudomonadales</taxon>
        <taxon>Pseudohongiellaceae</taxon>
        <taxon>Pseudohongiella</taxon>
    </lineage>
</organism>
<comment type="catalytic activity">
    <reaction evidence="15">
        <text>Couples ATP hydrolysis with the unwinding of duplex DNA by translocating in the 3'-5' direction.</text>
        <dbReference type="EC" id="5.6.2.4"/>
    </reaction>
</comment>
<dbReference type="InterPro" id="IPR010997">
    <property type="entry name" value="HRDC-like_sf"/>
</dbReference>
<evidence type="ECO:0000256" key="4">
    <source>
        <dbReference type="ARBA" id="ARBA00022723"/>
    </source>
</evidence>
<dbReference type="InterPro" id="IPR001650">
    <property type="entry name" value="Helicase_C-like"/>
</dbReference>
<dbReference type="Pfam" id="PF00570">
    <property type="entry name" value="HRDC"/>
    <property type="match status" value="1"/>
</dbReference>
<dbReference type="Pfam" id="PF00270">
    <property type="entry name" value="DEAD"/>
    <property type="match status" value="1"/>
</dbReference>
<dbReference type="SUPFAM" id="SSF52540">
    <property type="entry name" value="P-loop containing nucleoside triphosphate hydrolases"/>
    <property type="match status" value="2"/>
</dbReference>
<evidence type="ECO:0000259" key="18">
    <source>
        <dbReference type="PROSITE" id="PS51192"/>
    </source>
</evidence>
<dbReference type="Pfam" id="PF09382">
    <property type="entry name" value="RQC"/>
    <property type="match status" value="1"/>
</dbReference>
<dbReference type="CDD" id="cd18794">
    <property type="entry name" value="SF2_C_RecQ"/>
    <property type="match status" value="1"/>
</dbReference>
<sequence length="605" mass="67977">MSEIQPSLNVLRKVFGYEQFRGVQSDIIDTVVSGQNALVLMPTGGGKSLCYQIPSLVRSGVGIVISPLIALMKDQVDALDELGVRAGFINSSLSSEAYGQVMQQLRAGELDLLYLAPERFSQSGTLALLESLDIALFAIDEAHCVSQWGHDFRSDYLSLSLLQERFPHVPRIALTATADVATREEIASRLGLQDAPHFVSGFDRPNIQYRITQKRNARQQLLAFIRREHPDDAGIIYCMSRRKTEEVAAWLQQQGFDALPYHAGLSSDLRMFNQQRFLREDGVIIVATIAFGMGIDKPDVRFIVHLDLPKSVESYYQETGRAGRDGQAATAWMVYGLQDVIKLRQMLDSSQGNEQFKRQEQIRLDAMLGLCEITSCRRQALRHYFGESAPDACGNCDTCLQPPPTWDGTEAARKALSAVYRAGQRFGVSYATEILLGVESERILSNGHHRVSTFGIGRELDKSQWQSVFRQLIAGGYLGADHQQFGALYLTEKARPVLRGEKELMMREDVKDVSRASSRKRAVVDLLPEDQRLWEDLRQCRKQLADEHDVPPYVIFHDATLLDMVQLRPLNEQQLLAVNGVGQGKLSKFGQEFLRIINEHEYELG</sequence>
<reference evidence="20" key="2">
    <citation type="submission" date="2020-09" db="EMBL/GenBank/DDBJ databases">
        <authorList>
            <person name="Sun Q."/>
            <person name="Zhou Y."/>
        </authorList>
    </citation>
    <scope>NUCLEOTIDE SEQUENCE</scope>
    <source>
        <strain evidence="20">CGMCC 1.15425</strain>
    </source>
</reference>
<dbReference type="InterPro" id="IPR018982">
    <property type="entry name" value="RQC_domain"/>
</dbReference>
<dbReference type="InterPro" id="IPR011545">
    <property type="entry name" value="DEAD/DEAH_box_helicase_dom"/>
</dbReference>
<evidence type="ECO:0000256" key="7">
    <source>
        <dbReference type="ARBA" id="ARBA00022801"/>
    </source>
</evidence>
<dbReference type="FunFam" id="1.10.150.80:FF:000002">
    <property type="entry name" value="ATP-dependent DNA helicase RecQ"/>
    <property type="match status" value="1"/>
</dbReference>
<evidence type="ECO:0000256" key="15">
    <source>
        <dbReference type="ARBA" id="ARBA00034617"/>
    </source>
</evidence>
<feature type="domain" description="Helicase ATP-binding" evidence="18">
    <location>
        <begin position="28"/>
        <end position="196"/>
    </location>
</feature>
<dbReference type="GO" id="GO:0016787">
    <property type="term" value="F:hydrolase activity"/>
    <property type="evidence" value="ECO:0007669"/>
    <property type="project" value="UniProtKB-KW"/>
</dbReference>
<dbReference type="InterPro" id="IPR002121">
    <property type="entry name" value="HRDC_dom"/>
</dbReference>
<evidence type="ECO:0000256" key="13">
    <source>
        <dbReference type="ARBA" id="ARBA00023204"/>
    </source>
</evidence>
<keyword evidence="9" id="KW-0862">Zinc</keyword>
<evidence type="ECO:0000256" key="14">
    <source>
        <dbReference type="ARBA" id="ARBA00023235"/>
    </source>
</evidence>
<gene>
    <name evidence="20" type="primary">recQ</name>
    <name evidence="20" type="ORF">GCM10011403_08690</name>
</gene>
<dbReference type="Gene3D" id="1.10.150.80">
    <property type="entry name" value="HRDC domain"/>
    <property type="match status" value="1"/>
</dbReference>
<evidence type="ECO:0000256" key="9">
    <source>
        <dbReference type="ARBA" id="ARBA00022833"/>
    </source>
</evidence>
<keyword evidence="21" id="KW-1185">Reference proteome</keyword>
<evidence type="ECO:0000313" key="20">
    <source>
        <dbReference type="EMBL" id="GGG53780.1"/>
    </source>
</evidence>
<keyword evidence="14" id="KW-0413">Isomerase</keyword>
<dbReference type="GO" id="GO:0006310">
    <property type="term" value="P:DNA recombination"/>
    <property type="evidence" value="ECO:0007669"/>
    <property type="project" value="UniProtKB-UniRule"/>
</dbReference>
<feature type="domain" description="Helicase C-terminal" evidence="19">
    <location>
        <begin position="217"/>
        <end position="368"/>
    </location>
</feature>
<evidence type="ECO:0000256" key="5">
    <source>
        <dbReference type="ARBA" id="ARBA00022741"/>
    </source>
</evidence>
<evidence type="ECO:0000256" key="12">
    <source>
        <dbReference type="ARBA" id="ARBA00023172"/>
    </source>
</evidence>
<evidence type="ECO:0000256" key="6">
    <source>
        <dbReference type="ARBA" id="ARBA00022763"/>
    </source>
</evidence>
<dbReference type="CDD" id="cd17920">
    <property type="entry name" value="DEXHc_RecQ"/>
    <property type="match status" value="1"/>
</dbReference>
<dbReference type="PROSITE" id="PS51194">
    <property type="entry name" value="HELICASE_CTER"/>
    <property type="match status" value="1"/>
</dbReference>
<dbReference type="RefSeq" id="WP_068809961.1">
    <property type="nucleotide sequence ID" value="NZ_BMIY01000003.1"/>
</dbReference>
<dbReference type="GO" id="GO:0009378">
    <property type="term" value="F:four-way junction helicase activity"/>
    <property type="evidence" value="ECO:0007669"/>
    <property type="project" value="TreeGrafter"/>
</dbReference>
<keyword evidence="5" id="KW-0547">Nucleotide-binding</keyword>
<dbReference type="GO" id="GO:0006260">
    <property type="term" value="P:DNA replication"/>
    <property type="evidence" value="ECO:0007669"/>
    <property type="project" value="InterPro"/>
</dbReference>
<dbReference type="SMART" id="SM00956">
    <property type="entry name" value="RQC"/>
    <property type="match status" value="1"/>
</dbReference>
<evidence type="ECO:0000256" key="1">
    <source>
        <dbReference type="ARBA" id="ARBA00001946"/>
    </source>
</evidence>
<dbReference type="Gene3D" id="1.10.10.10">
    <property type="entry name" value="Winged helix-like DNA-binding domain superfamily/Winged helix DNA-binding domain"/>
    <property type="match status" value="1"/>
</dbReference>
<keyword evidence="4" id="KW-0479">Metal-binding</keyword>
<evidence type="ECO:0000256" key="8">
    <source>
        <dbReference type="ARBA" id="ARBA00022806"/>
    </source>
</evidence>
<keyword evidence="6" id="KW-0227">DNA damage</keyword>
<keyword evidence="13" id="KW-0234">DNA repair</keyword>
<dbReference type="GO" id="GO:0005524">
    <property type="term" value="F:ATP binding"/>
    <property type="evidence" value="ECO:0007669"/>
    <property type="project" value="UniProtKB-KW"/>
</dbReference>
<dbReference type="GO" id="GO:0003677">
    <property type="term" value="F:DNA binding"/>
    <property type="evidence" value="ECO:0007669"/>
    <property type="project" value="UniProtKB-KW"/>
</dbReference>
<dbReference type="NCBIfam" id="TIGR01389">
    <property type="entry name" value="recQ"/>
    <property type="match status" value="1"/>
</dbReference>
<evidence type="ECO:0000256" key="10">
    <source>
        <dbReference type="ARBA" id="ARBA00022840"/>
    </source>
</evidence>
<dbReference type="SMART" id="SM00490">
    <property type="entry name" value="HELICc"/>
    <property type="match status" value="1"/>
</dbReference>
<protein>
    <recommendedName>
        <fullName evidence="16">DNA helicase RecQ</fullName>
        <ecNumber evidence="16">5.6.2.4</ecNumber>
    </recommendedName>
</protein>
<proteinExistence type="inferred from homology"/>
<dbReference type="Pfam" id="PF00271">
    <property type="entry name" value="Helicase_C"/>
    <property type="match status" value="1"/>
</dbReference>
<dbReference type="InterPro" id="IPR006293">
    <property type="entry name" value="DNA_helicase_ATP-dep_RecQ_bac"/>
</dbReference>
<dbReference type="FunFam" id="1.10.10.10:FF:000175">
    <property type="entry name" value="ATP-dependent DNA helicase RecQ"/>
    <property type="match status" value="1"/>
</dbReference>
<dbReference type="GO" id="GO:0030894">
    <property type="term" value="C:replisome"/>
    <property type="evidence" value="ECO:0007669"/>
    <property type="project" value="TreeGrafter"/>
</dbReference>
<keyword evidence="10" id="KW-0067">ATP-binding</keyword>
<keyword evidence="8 20" id="KW-0347">Helicase</keyword>
<evidence type="ECO:0000259" key="17">
    <source>
        <dbReference type="PROSITE" id="PS50967"/>
    </source>
</evidence>